<dbReference type="InterPro" id="IPR050766">
    <property type="entry name" value="Bact_Lucif_Oxidored"/>
</dbReference>
<reference evidence="3 4" key="1">
    <citation type="submission" date="2019-08" db="EMBL/GenBank/DDBJ databases">
        <title>Phlebobacter frassis gen. nov. sp. nov., a new member of family Sphingobacteriaceae isolated from sand fly rearing media.</title>
        <authorList>
            <person name="Kakumanu M.L."/>
            <person name="Marayati B.F."/>
            <person name="Wada-Katsumata A."/>
            <person name="Wasserberg G."/>
            <person name="Schal C."/>
            <person name="Apperson C.S."/>
            <person name="Ponnusamy L."/>
        </authorList>
    </citation>
    <scope>NUCLEOTIDE SEQUENCE [LARGE SCALE GENOMIC DNA]</scope>
    <source>
        <strain evidence="3 4">SSI9</strain>
    </source>
</reference>
<accession>A0A5D4GZ23</accession>
<keyword evidence="4" id="KW-1185">Reference proteome</keyword>
<dbReference type="EMBL" id="VTAV01000022">
    <property type="protein sequence ID" value="TYR31790.1"/>
    <property type="molecule type" value="Genomic_DNA"/>
</dbReference>
<dbReference type="SUPFAM" id="SSF51679">
    <property type="entry name" value="Bacterial luciferase-like"/>
    <property type="match status" value="1"/>
</dbReference>
<feature type="domain" description="Luciferase-like" evidence="2">
    <location>
        <begin position="15"/>
        <end position="307"/>
    </location>
</feature>
<dbReference type="Pfam" id="PF00296">
    <property type="entry name" value="Bac_luciferase"/>
    <property type="match status" value="1"/>
</dbReference>
<evidence type="ECO:0000256" key="1">
    <source>
        <dbReference type="ARBA" id="ARBA00007789"/>
    </source>
</evidence>
<dbReference type="NCBIfam" id="TIGR03558">
    <property type="entry name" value="oxido_grp_1"/>
    <property type="match status" value="1"/>
</dbReference>
<dbReference type="Proteomes" id="UP000322362">
    <property type="component" value="Unassembled WGS sequence"/>
</dbReference>
<dbReference type="RefSeq" id="WP_148921086.1">
    <property type="nucleotide sequence ID" value="NZ_VTAV01000022.1"/>
</dbReference>
<proteinExistence type="predicted"/>
<evidence type="ECO:0000259" key="2">
    <source>
        <dbReference type="Pfam" id="PF00296"/>
    </source>
</evidence>
<keyword evidence="3" id="KW-0560">Oxidoreductase</keyword>
<comment type="caution">
    <text evidence="3">The sequence shown here is derived from an EMBL/GenBank/DDBJ whole genome shotgun (WGS) entry which is preliminary data.</text>
</comment>
<name>A0A5D4GZ23_9SPHI</name>
<evidence type="ECO:0000313" key="3">
    <source>
        <dbReference type="EMBL" id="TYR31790.1"/>
    </source>
</evidence>
<dbReference type="PANTHER" id="PTHR30137">
    <property type="entry name" value="LUCIFERASE-LIKE MONOOXYGENASE"/>
    <property type="match status" value="1"/>
</dbReference>
<evidence type="ECO:0000313" key="4">
    <source>
        <dbReference type="Proteomes" id="UP000322362"/>
    </source>
</evidence>
<dbReference type="InterPro" id="IPR011251">
    <property type="entry name" value="Luciferase-like_dom"/>
</dbReference>
<dbReference type="PANTHER" id="PTHR30137:SF6">
    <property type="entry name" value="LUCIFERASE-LIKE MONOOXYGENASE"/>
    <property type="match status" value="1"/>
</dbReference>
<dbReference type="InterPro" id="IPR036661">
    <property type="entry name" value="Luciferase-like_sf"/>
</dbReference>
<dbReference type="AlphaFoldDB" id="A0A5D4GZ23"/>
<gene>
    <name evidence="3" type="ORF">FXV77_20370</name>
</gene>
<dbReference type="InterPro" id="IPR019949">
    <property type="entry name" value="CmoO-like"/>
</dbReference>
<dbReference type="CDD" id="cd00347">
    <property type="entry name" value="Flavin_utilizing_monoxygenases"/>
    <property type="match status" value="1"/>
</dbReference>
<dbReference type="EC" id="1.-.-.-" evidence="3"/>
<organism evidence="3 4">
    <name type="scientific">Sphingobacterium phlebotomi</name>
    <dbReference type="NCBI Taxonomy" id="2605433"/>
    <lineage>
        <taxon>Bacteria</taxon>
        <taxon>Pseudomonadati</taxon>
        <taxon>Bacteroidota</taxon>
        <taxon>Sphingobacteriia</taxon>
        <taxon>Sphingobacteriales</taxon>
        <taxon>Sphingobacteriaceae</taxon>
        <taxon>Sphingobacterium</taxon>
    </lineage>
</organism>
<dbReference type="Gene3D" id="3.20.20.30">
    <property type="entry name" value="Luciferase-like domain"/>
    <property type="match status" value="1"/>
</dbReference>
<protein>
    <submittedName>
        <fullName evidence="3">MsnO8 family LLM class oxidoreductase</fullName>
        <ecNumber evidence="3">1.-.-.-</ecNumber>
    </submittedName>
</protein>
<dbReference type="GO" id="GO:0005829">
    <property type="term" value="C:cytosol"/>
    <property type="evidence" value="ECO:0007669"/>
    <property type="project" value="TreeGrafter"/>
</dbReference>
<dbReference type="GO" id="GO:0016705">
    <property type="term" value="F:oxidoreductase activity, acting on paired donors, with incorporation or reduction of molecular oxygen"/>
    <property type="evidence" value="ECO:0007669"/>
    <property type="project" value="InterPro"/>
</dbReference>
<sequence length="342" mass="37838">MSIKLSLIELGAAASGQSGADAVKNIITTAQQAEEWGYHRIWLAEHHNTANFISRAPEVTIPLVAANTSRIRVGSGSVLLNHYSPFKVAEVFTLLADMFPGRIDMGIGRATTGPVSDFALQRNRSIQQRSDDSEEQLKELVNWLTDGFEERSVFSEIKAHFGPRNLPEFWLLGSSQWSAYTAGSLGLNYVFAGFINPGQAYDITQKYRDNFTPGKHTLGAEKPKLILSLSIYCADTVEDAGKLVAPMIVMMHRMRQGNINSPVVSEEAAVELLGEIPTQPALYDATMPPQYLIGTPETMQKDVLKIANTFDTKEIMVQCISNNLENRLRCLELLAEVFSLKD</sequence>
<comment type="similarity">
    <text evidence="1">To bacterial alkanal monooxygenase alpha and beta chains.</text>
</comment>